<name>A0A151JE31_9VIBR</name>
<dbReference type="InterPro" id="IPR018053">
    <property type="entry name" value="Glyco_hydro_32_AS"/>
</dbReference>
<comment type="caution">
    <text evidence="5">The sequence shown here is derived from an EMBL/GenBank/DDBJ whole genome shotgun (WGS) entry which is preliminary data.</text>
</comment>
<dbReference type="CDD" id="cd18622">
    <property type="entry name" value="GH32_Inu-like"/>
    <property type="match status" value="1"/>
</dbReference>
<dbReference type="SUPFAM" id="SSF75005">
    <property type="entry name" value="Arabinanase/levansucrase/invertase"/>
    <property type="match status" value="1"/>
</dbReference>
<dbReference type="GO" id="GO:0004575">
    <property type="term" value="F:sucrose alpha-glucosidase activity"/>
    <property type="evidence" value="ECO:0007669"/>
    <property type="project" value="TreeGrafter"/>
</dbReference>
<dbReference type="EMBL" id="LOMK01000002">
    <property type="protein sequence ID" value="KYN24005.1"/>
    <property type="molecule type" value="Genomic_DNA"/>
</dbReference>
<dbReference type="Pfam" id="PF00251">
    <property type="entry name" value="Glyco_hydro_32N"/>
    <property type="match status" value="1"/>
</dbReference>
<proteinExistence type="inferred from homology"/>
<sequence>MRPLTSDSYRPKFHFTPPFGWLNDPNGLVCINDEYHLFYQYHPFDTVWGPMHWGHAVSKDLLNWIHMPVALKPDRFGACFSGSAVIDWKNSSGFFDKQNTHPGVVAFYTANFQPKDGSAWIQSQHVAVSRDGGKSWSKEKNSLVLENPGLLDFRDPKVFRHDESEAWIMVVSEGQDIGIYRSIDMQNWKKSSVFGATAGAHDDSALECPDLFPLTFENKTYWVLVAGVQHCGPTGGTGTQYFVGAFDGYQFVNENSDESVLWLDHGRDFYAAQSWSDVADGRRIAIAWMSNNLYADSIPTSHWRGAMSVPRELELTNIEGRLRLVSKLPHQWLDAQPSDLESNVLLSEGNTLQLSSDFQVGITRFSLSLSVGSDIEYYPFGNDAICYTFSRSESGLTVTTKRNVLDQNGSSKYEIHFAYESELKLPARELMDLLHVSDACSSEMQLLDGLYSFTNLVFCPEPLSPRLACTKGSVSVAESRFQRVT</sequence>
<gene>
    <name evidence="5" type="ORF">AUQ44_19635</name>
</gene>
<feature type="domain" description="Glycosyl hydrolase family 32 N-terminal" evidence="4">
    <location>
        <begin position="14"/>
        <end position="322"/>
    </location>
</feature>
<dbReference type="InterPro" id="IPR013148">
    <property type="entry name" value="Glyco_hydro_32_N"/>
</dbReference>
<evidence type="ECO:0000313" key="5">
    <source>
        <dbReference type="EMBL" id="KYN24005.1"/>
    </source>
</evidence>
<accession>A0A151JE31</accession>
<dbReference type="InterPro" id="IPR001362">
    <property type="entry name" value="Glyco_hydro_32"/>
</dbReference>
<keyword evidence="3" id="KW-0326">Glycosidase</keyword>
<dbReference type="PROSITE" id="PS00609">
    <property type="entry name" value="GLYCOSYL_HYDROL_F32"/>
    <property type="match status" value="1"/>
</dbReference>
<reference evidence="6" key="1">
    <citation type="submission" date="2015-12" db="EMBL/GenBank/DDBJ databases">
        <authorList>
            <person name="Tarr C.L."/>
            <person name="Gladney L.M."/>
        </authorList>
    </citation>
    <scope>NUCLEOTIDE SEQUENCE [LARGE SCALE GENOMIC DNA]</scope>
    <source>
        <strain evidence="6">2756-81</strain>
    </source>
</reference>
<evidence type="ECO:0000259" key="4">
    <source>
        <dbReference type="Pfam" id="PF00251"/>
    </source>
</evidence>
<protein>
    <recommendedName>
        <fullName evidence="4">Glycosyl hydrolase family 32 N-terminal domain-containing protein</fullName>
    </recommendedName>
</protein>
<dbReference type="Gene3D" id="2.115.10.20">
    <property type="entry name" value="Glycosyl hydrolase domain, family 43"/>
    <property type="match status" value="1"/>
</dbReference>
<dbReference type="Proteomes" id="UP000075349">
    <property type="component" value="Unassembled WGS sequence"/>
</dbReference>
<evidence type="ECO:0000256" key="3">
    <source>
        <dbReference type="ARBA" id="ARBA00023295"/>
    </source>
</evidence>
<dbReference type="AlphaFoldDB" id="A0A151JE31"/>
<evidence type="ECO:0000313" key="6">
    <source>
        <dbReference type="Proteomes" id="UP000075349"/>
    </source>
</evidence>
<keyword evidence="2" id="KW-0378">Hydrolase</keyword>
<dbReference type="PANTHER" id="PTHR42800">
    <property type="entry name" value="EXOINULINASE INUD (AFU_ORTHOLOGUE AFUA_5G00480)"/>
    <property type="match status" value="1"/>
</dbReference>
<evidence type="ECO:0000256" key="1">
    <source>
        <dbReference type="ARBA" id="ARBA00009902"/>
    </source>
</evidence>
<dbReference type="GO" id="GO:0005987">
    <property type="term" value="P:sucrose catabolic process"/>
    <property type="evidence" value="ECO:0007669"/>
    <property type="project" value="TreeGrafter"/>
</dbReference>
<dbReference type="InterPro" id="IPR023296">
    <property type="entry name" value="Glyco_hydro_beta-prop_sf"/>
</dbReference>
<evidence type="ECO:0000256" key="2">
    <source>
        <dbReference type="ARBA" id="ARBA00022801"/>
    </source>
</evidence>
<dbReference type="GO" id="GO:0005737">
    <property type="term" value="C:cytoplasm"/>
    <property type="evidence" value="ECO:0007669"/>
    <property type="project" value="TreeGrafter"/>
</dbReference>
<comment type="similarity">
    <text evidence="1">Belongs to the glycosyl hydrolase 32 family.</text>
</comment>
<organism evidence="5 6">
    <name type="scientific">Vibrio cidicii</name>
    <dbReference type="NCBI Taxonomy" id="1763883"/>
    <lineage>
        <taxon>Bacteria</taxon>
        <taxon>Pseudomonadati</taxon>
        <taxon>Pseudomonadota</taxon>
        <taxon>Gammaproteobacteria</taxon>
        <taxon>Vibrionales</taxon>
        <taxon>Vibrionaceae</taxon>
        <taxon>Vibrio</taxon>
    </lineage>
</organism>
<dbReference type="PANTHER" id="PTHR42800:SF1">
    <property type="entry name" value="EXOINULINASE INUD (AFU_ORTHOLOGUE AFUA_5G00480)"/>
    <property type="match status" value="1"/>
</dbReference>
<dbReference type="SMART" id="SM00640">
    <property type="entry name" value="Glyco_32"/>
    <property type="match status" value="1"/>
</dbReference>